<organism evidence="1 2">
    <name type="scientific">Purpureocillium lavendulum</name>
    <dbReference type="NCBI Taxonomy" id="1247861"/>
    <lineage>
        <taxon>Eukaryota</taxon>
        <taxon>Fungi</taxon>
        <taxon>Dikarya</taxon>
        <taxon>Ascomycota</taxon>
        <taxon>Pezizomycotina</taxon>
        <taxon>Sordariomycetes</taxon>
        <taxon>Hypocreomycetidae</taxon>
        <taxon>Hypocreales</taxon>
        <taxon>Ophiocordycipitaceae</taxon>
        <taxon>Purpureocillium</taxon>
    </lineage>
</organism>
<accession>A0AB34FS64</accession>
<gene>
    <name evidence="1" type="ORF">O9K51_06993</name>
</gene>
<protein>
    <submittedName>
        <fullName evidence="1">Transcriptional activator protein DAL81</fullName>
    </submittedName>
</protein>
<sequence length="162" mass="18117">MASNGSSAITGTTTLPDSVRRLASVSAVDYGDVYTLHAVPASGSAEDWARAMLGDVPSSLENFVWHGLLRFRLHHQQSPAHIAGWRIGDRADEWIRLENSSWLMDANIIVVKQQQQQQVSLATMVRYKSPVAAPWWWLLSFMHRRGAPKLLNEGGLKMHKNT</sequence>
<dbReference type="AlphaFoldDB" id="A0AB34FS64"/>
<evidence type="ECO:0000313" key="2">
    <source>
        <dbReference type="Proteomes" id="UP001163105"/>
    </source>
</evidence>
<comment type="caution">
    <text evidence="1">The sequence shown here is derived from an EMBL/GenBank/DDBJ whole genome shotgun (WGS) entry which is preliminary data.</text>
</comment>
<evidence type="ECO:0000313" key="1">
    <source>
        <dbReference type="EMBL" id="KAJ6441197.1"/>
    </source>
</evidence>
<dbReference type="EMBL" id="JAQHRD010000005">
    <property type="protein sequence ID" value="KAJ6441197.1"/>
    <property type="molecule type" value="Genomic_DNA"/>
</dbReference>
<name>A0AB34FS64_9HYPO</name>
<reference evidence="1" key="1">
    <citation type="submission" date="2023-01" db="EMBL/GenBank/DDBJ databases">
        <title>The growth and conidiation of Purpureocillium lavendulum are regulated by nitrogen source and histone H3K14 acetylation.</title>
        <authorList>
            <person name="Tang P."/>
            <person name="Han J."/>
            <person name="Zhang C."/>
            <person name="Tang P."/>
            <person name="Qi F."/>
            <person name="Zhang K."/>
            <person name="Liang L."/>
        </authorList>
    </citation>
    <scope>NUCLEOTIDE SEQUENCE</scope>
    <source>
        <strain evidence="1">YMF1.00683</strain>
    </source>
</reference>
<proteinExistence type="predicted"/>
<dbReference type="Proteomes" id="UP001163105">
    <property type="component" value="Unassembled WGS sequence"/>
</dbReference>
<keyword evidence="2" id="KW-1185">Reference proteome</keyword>